<dbReference type="EMBL" id="AAOH01000003">
    <property type="protein sequence ID" value="EAR28827.1"/>
    <property type="molecule type" value="Genomic_DNA"/>
</dbReference>
<dbReference type="PROSITE" id="PS50110">
    <property type="entry name" value="RESPONSE_REGULATORY"/>
    <property type="match status" value="1"/>
</dbReference>
<dbReference type="eggNOG" id="COG3706">
    <property type="taxonomic scope" value="Bacteria"/>
</dbReference>
<sequence>MPIFQLNDNADIDLSRSKVLVVDDQPIHIQQIYDILSGQYTVLAATSGEEALEVCELNTPDLILLDVEMPNMSGIETCKLLKSNMITSEIPVIFVTTFTKQEDENECWQCGGIDLIAKPINPMTVKNRVKAHLTIKLQRDMLLQLVYVDGLTSIYNRRYFDNHLIKIENNAIREHIDNALILIDIDHFKRFNDCYGHVQGDHILKEVAKTIKNTLKRPIDFVARYGGEEFVVLLPNTDLHGALKVAAQINQAIYDLSIEHCGSEHKFITISLGVSTSTVSKQQQRSLVEDADYHLYQAKKQGRNTIASRIDTAQVIKQIYPHA</sequence>
<dbReference type="Gene3D" id="3.30.70.270">
    <property type="match status" value="1"/>
</dbReference>
<comment type="caution">
    <text evidence="7">The sequence shown here is derived from an EMBL/GenBank/DDBJ whole genome shotgun (WGS) entry which is preliminary data.</text>
</comment>
<gene>
    <name evidence="7" type="ORF">PTD2_07284</name>
</gene>
<dbReference type="Gene3D" id="3.40.50.2300">
    <property type="match status" value="1"/>
</dbReference>
<dbReference type="InterPro" id="IPR001789">
    <property type="entry name" value="Sig_transdc_resp-reg_receiver"/>
</dbReference>
<comment type="cofactor">
    <cofactor evidence="1">
        <name>Mg(2+)</name>
        <dbReference type="ChEBI" id="CHEBI:18420"/>
    </cofactor>
</comment>
<dbReference type="InterPro" id="IPR011006">
    <property type="entry name" value="CheY-like_superfamily"/>
</dbReference>
<dbReference type="GO" id="GO:0000160">
    <property type="term" value="P:phosphorelay signal transduction system"/>
    <property type="evidence" value="ECO:0007669"/>
    <property type="project" value="InterPro"/>
</dbReference>
<dbReference type="AlphaFoldDB" id="A4C8B2"/>
<proteinExistence type="predicted"/>
<dbReference type="PANTHER" id="PTHR45138">
    <property type="entry name" value="REGULATORY COMPONENTS OF SENSORY TRANSDUCTION SYSTEM"/>
    <property type="match status" value="1"/>
</dbReference>
<feature type="domain" description="GGDEF" evidence="6">
    <location>
        <begin position="176"/>
        <end position="311"/>
    </location>
</feature>
<dbReference type="InterPro" id="IPR029787">
    <property type="entry name" value="Nucleotide_cyclase"/>
</dbReference>
<evidence type="ECO:0000259" key="5">
    <source>
        <dbReference type="PROSITE" id="PS50110"/>
    </source>
</evidence>
<dbReference type="GO" id="GO:0052621">
    <property type="term" value="F:diguanylate cyclase activity"/>
    <property type="evidence" value="ECO:0007669"/>
    <property type="project" value="UniProtKB-EC"/>
</dbReference>
<dbReference type="Pfam" id="PF00072">
    <property type="entry name" value="Response_reg"/>
    <property type="match status" value="1"/>
</dbReference>
<evidence type="ECO:0000313" key="8">
    <source>
        <dbReference type="Proteomes" id="UP000006201"/>
    </source>
</evidence>
<dbReference type="HOGENOM" id="CLU_000445_11_28_6"/>
<dbReference type="SUPFAM" id="SSF55073">
    <property type="entry name" value="Nucleotide cyclase"/>
    <property type="match status" value="1"/>
</dbReference>
<dbReference type="PANTHER" id="PTHR45138:SF9">
    <property type="entry name" value="DIGUANYLATE CYCLASE DGCM-RELATED"/>
    <property type="match status" value="1"/>
</dbReference>
<comment type="catalytic activity">
    <reaction evidence="3">
        <text>2 GTP = 3',3'-c-di-GMP + 2 diphosphate</text>
        <dbReference type="Rhea" id="RHEA:24898"/>
        <dbReference type="ChEBI" id="CHEBI:33019"/>
        <dbReference type="ChEBI" id="CHEBI:37565"/>
        <dbReference type="ChEBI" id="CHEBI:58805"/>
        <dbReference type="EC" id="2.7.7.65"/>
    </reaction>
</comment>
<evidence type="ECO:0000256" key="3">
    <source>
        <dbReference type="ARBA" id="ARBA00034247"/>
    </source>
</evidence>
<dbReference type="SMART" id="SM00448">
    <property type="entry name" value="REC"/>
    <property type="match status" value="1"/>
</dbReference>
<evidence type="ECO:0000256" key="4">
    <source>
        <dbReference type="PROSITE-ProRule" id="PRU00169"/>
    </source>
</evidence>
<name>A4C8B2_9GAMM</name>
<dbReference type="InterPro" id="IPR043128">
    <property type="entry name" value="Rev_trsase/Diguanyl_cyclase"/>
</dbReference>
<evidence type="ECO:0000256" key="1">
    <source>
        <dbReference type="ARBA" id="ARBA00001946"/>
    </source>
</evidence>
<dbReference type="FunFam" id="3.30.70.270:FF:000001">
    <property type="entry name" value="Diguanylate cyclase domain protein"/>
    <property type="match status" value="1"/>
</dbReference>
<dbReference type="CDD" id="cd01949">
    <property type="entry name" value="GGDEF"/>
    <property type="match status" value="1"/>
</dbReference>
<reference evidence="7 8" key="1">
    <citation type="submission" date="2006-02" db="EMBL/GenBank/DDBJ databases">
        <authorList>
            <person name="Moran M.A."/>
            <person name="Kjelleberg S."/>
            <person name="Egan S."/>
            <person name="Saunders N."/>
            <person name="Thomas T."/>
            <person name="Ferriera S."/>
            <person name="Johnson J."/>
            <person name="Kravitz S."/>
            <person name="Halpern A."/>
            <person name="Remington K."/>
            <person name="Beeson K."/>
            <person name="Tran B."/>
            <person name="Rogers Y.-H."/>
            <person name="Friedman R."/>
            <person name="Venter J.C."/>
        </authorList>
    </citation>
    <scope>NUCLEOTIDE SEQUENCE [LARGE SCALE GENOMIC DNA]</scope>
    <source>
        <strain evidence="7 8">D2</strain>
    </source>
</reference>
<dbReference type="Pfam" id="PF00990">
    <property type="entry name" value="GGDEF"/>
    <property type="match status" value="1"/>
</dbReference>
<dbReference type="InterPro" id="IPR000160">
    <property type="entry name" value="GGDEF_dom"/>
</dbReference>
<organism evidence="7 8">
    <name type="scientific">Pseudoalteromonas tunicata D2</name>
    <dbReference type="NCBI Taxonomy" id="87626"/>
    <lineage>
        <taxon>Bacteria</taxon>
        <taxon>Pseudomonadati</taxon>
        <taxon>Pseudomonadota</taxon>
        <taxon>Gammaproteobacteria</taxon>
        <taxon>Alteromonadales</taxon>
        <taxon>Pseudoalteromonadaceae</taxon>
        <taxon>Pseudoalteromonas</taxon>
    </lineage>
</organism>
<feature type="modified residue" description="4-aspartylphosphate" evidence="4">
    <location>
        <position position="66"/>
    </location>
</feature>
<protein>
    <recommendedName>
        <fullName evidence="2">diguanylate cyclase</fullName>
        <ecNumber evidence="2">2.7.7.65</ecNumber>
    </recommendedName>
</protein>
<keyword evidence="8" id="KW-1185">Reference proteome</keyword>
<dbReference type="GO" id="GO:0043709">
    <property type="term" value="P:cell adhesion involved in single-species biofilm formation"/>
    <property type="evidence" value="ECO:0007669"/>
    <property type="project" value="TreeGrafter"/>
</dbReference>
<evidence type="ECO:0000259" key="6">
    <source>
        <dbReference type="PROSITE" id="PS50887"/>
    </source>
</evidence>
<dbReference type="PROSITE" id="PS50887">
    <property type="entry name" value="GGDEF"/>
    <property type="match status" value="1"/>
</dbReference>
<dbReference type="EC" id="2.7.7.65" evidence="2"/>
<feature type="domain" description="Response regulatory" evidence="5">
    <location>
        <begin position="18"/>
        <end position="133"/>
    </location>
</feature>
<dbReference type="GO" id="GO:1902201">
    <property type="term" value="P:negative regulation of bacterial-type flagellum-dependent cell motility"/>
    <property type="evidence" value="ECO:0007669"/>
    <property type="project" value="TreeGrafter"/>
</dbReference>
<dbReference type="RefSeq" id="WP_009838089.1">
    <property type="nucleotide sequence ID" value="NZ_AAOH01000003.1"/>
</dbReference>
<dbReference type="OrthoDB" id="9812260at2"/>
<accession>A4C8B2</accession>
<dbReference type="GO" id="GO:0005886">
    <property type="term" value="C:plasma membrane"/>
    <property type="evidence" value="ECO:0007669"/>
    <property type="project" value="TreeGrafter"/>
</dbReference>
<keyword evidence="4" id="KW-0597">Phosphoprotein</keyword>
<dbReference type="Proteomes" id="UP000006201">
    <property type="component" value="Unassembled WGS sequence"/>
</dbReference>
<dbReference type="STRING" id="87626.PTD2_07284"/>
<dbReference type="SUPFAM" id="SSF52172">
    <property type="entry name" value="CheY-like"/>
    <property type="match status" value="1"/>
</dbReference>
<dbReference type="SMART" id="SM00267">
    <property type="entry name" value="GGDEF"/>
    <property type="match status" value="1"/>
</dbReference>
<evidence type="ECO:0000313" key="7">
    <source>
        <dbReference type="EMBL" id="EAR28827.1"/>
    </source>
</evidence>
<evidence type="ECO:0000256" key="2">
    <source>
        <dbReference type="ARBA" id="ARBA00012528"/>
    </source>
</evidence>
<dbReference type="NCBIfam" id="TIGR00254">
    <property type="entry name" value="GGDEF"/>
    <property type="match status" value="1"/>
</dbReference>
<dbReference type="InterPro" id="IPR050469">
    <property type="entry name" value="Diguanylate_Cyclase"/>
</dbReference>